<reference evidence="1" key="1">
    <citation type="submission" date="2020-05" db="EMBL/GenBank/DDBJ databases">
        <authorList>
            <person name="Chiriac C."/>
            <person name="Salcher M."/>
            <person name="Ghai R."/>
            <person name="Kavagutti S V."/>
        </authorList>
    </citation>
    <scope>NUCLEOTIDE SEQUENCE</scope>
</reference>
<dbReference type="AlphaFoldDB" id="A0A6J6X7Q1"/>
<name>A0A6J6X7Q1_9ZZZZ</name>
<gene>
    <name evidence="1" type="ORF">UFOPK2992_00473</name>
</gene>
<evidence type="ECO:0000313" key="1">
    <source>
        <dbReference type="EMBL" id="CAB4791474.1"/>
    </source>
</evidence>
<sequence>MLNHLLESSQIAARDLPHSALGDITHHQHKAANFGVMMVVRPNNFHQMPATIGIGHSYLYRSSILLALHRAH</sequence>
<proteinExistence type="predicted"/>
<organism evidence="1">
    <name type="scientific">freshwater metagenome</name>
    <dbReference type="NCBI Taxonomy" id="449393"/>
    <lineage>
        <taxon>unclassified sequences</taxon>
        <taxon>metagenomes</taxon>
        <taxon>ecological metagenomes</taxon>
    </lineage>
</organism>
<dbReference type="EMBL" id="CAFAAI010000059">
    <property type="protein sequence ID" value="CAB4791474.1"/>
    <property type="molecule type" value="Genomic_DNA"/>
</dbReference>
<protein>
    <submittedName>
        <fullName evidence="1">Unannotated protein</fullName>
    </submittedName>
</protein>
<accession>A0A6J6X7Q1</accession>